<dbReference type="PANTHER" id="PTHR33284:SF1">
    <property type="entry name" value="RIBOSOMAL PROTEIN L25_GLN-TRNA SYNTHETASE, ANTI-CODON-BINDING DOMAIN-CONTAINING PROTEIN"/>
    <property type="match status" value="1"/>
</dbReference>
<dbReference type="CDD" id="cd00495">
    <property type="entry name" value="Ribosomal_L25_TL5_CTC"/>
    <property type="match status" value="1"/>
</dbReference>
<dbReference type="GO" id="GO:0008097">
    <property type="term" value="F:5S rRNA binding"/>
    <property type="evidence" value="ECO:0007669"/>
    <property type="project" value="InterPro"/>
</dbReference>
<dbReference type="InterPro" id="IPR020056">
    <property type="entry name" value="Rbsml_bL25/Gln-tRNA_synth_N"/>
</dbReference>
<dbReference type="GO" id="GO:0022625">
    <property type="term" value="C:cytosolic large ribosomal subunit"/>
    <property type="evidence" value="ECO:0007669"/>
    <property type="project" value="TreeGrafter"/>
</dbReference>
<dbReference type="AlphaFoldDB" id="A0A523RRC4"/>
<comment type="caution">
    <text evidence="9">The sequence shown here is derived from an EMBL/GenBank/DDBJ whole genome shotgun (WGS) entry which is preliminary data.</text>
</comment>
<dbReference type="Pfam" id="PF01386">
    <property type="entry name" value="Ribosomal_L25p"/>
    <property type="match status" value="1"/>
</dbReference>
<dbReference type="InterPro" id="IPR037121">
    <property type="entry name" value="Ribosomal_bL25_C"/>
</dbReference>
<dbReference type="InterPro" id="IPR001021">
    <property type="entry name" value="Ribosomal_bL25_long"/>
</dbReference>
<gene>
    <name evidence="5" type="primary">rplY</name>
    <name evidence="5" type="synonym">ctc</name>
    <name evidence="9" type="ORF">E3J84_06320</name>
</gene>
<evidence type="ECO:0000259" key="7">
    <source>
        <dbReference type="Pfam" id="PF01386"/>
    </source>
</evidence>
<dbReference type="InterPro" id="IPR020057">
    <property type="entry name" value="Ribosomal_bL25_b-dom"/>
</dbReference>
<comment type="subunit">
    <text evidence="5">Part of the 50S ribosomal subunit; part of the 5S rRNA/L5/L18/L25 subcomplex. Contacts the 5S rRNA. Binds to the 5S rRNA independently of L5 and L18.</text>
</comment>
<evidence type="ECO:0000313" key="10">
    <source>
        <dbReference type="Proteomes" id="UP000316360"/>
    </source>
</evidence>
<dbReference type="NCBIfam" id="NF004139">
    <property type="entry name" value="PRK05618.4-2"/>
    <property type="match status" value="1"/>
</dbReference>
<dbReference type="InterPro" id="IPR011035">
    <property type="entry name" value="Ribosomal_bL25/Gln-tRNA_synth"/>
</dbReference>
<sequence>MEKIRLKVKLRNKTGKEYVRKLRKKEILPAVLYGPHLKKSLPLEIELKDLRSFFSHFHEKEKIITLDIVDQKVNKKREVIIKEVQRNWVSSSLQHIDFYEITRGEKITTMVPLSFVGKAQGEKSGGIVEHLVREVEVECLPRNLPSAIEVDVTSLDTGDFLEVKDLTVPSEMKVITHPQEVVVSVVFPMRKEEEEKVEEEEIAEEVEVVGKKEKKVEEVSGEGEKGEKEEEKKSKK</sequence>
<dbReference type="InterPro" id="IPR020930">
    <property type="entry name" value="Ribosomal_uL5_bac-type"/>
</dbReference>
<dbReference type="NCBIfam" id="TIGR00731">
    <property type="entry name" value="bL25_bact_ctc"/>
    <property type="match status" value="1"/>
</dbReference>
<dbReference type="EMBL" id="SOKJ01000363">
    <property type="protein sequence ID" value="TET08335.1"/>
    <property type="molecule type" value="Genomic_DNA"/>
</dbReference>
<evidence type="ECO:0000259" key="8">
    <source>
        <dbReference type="Pfam" id="PF14693"/>
    </source>
</evidence>
<keyword evidence="3 5" id="KW-0689">Ribosomal protein</keyword>
<evidence type="ECO:0000256" key="4">
    <source>
        <dbReference type="ARBA" id="ARBA00023274"/>
    </source>
</evidence>
<evidence type="ECO:0000256" key="6">
    <source>
        <dbReference type="SAM" id="MobiDB-lite"/>
    </source>
</evidence>
<dbReference type="Proteomes" id="UP000316360">
    <property type="component" value="Unassembled WGS sequence"/>
</dbReference>
<reference evidence="9 10" key="1">
    <citation type="submission" date="2019-03" db="EMBL/GenBank/DDBJ databases">
        <title>Metabolic potential of uncultured bacteria and archaea associated with petroleum seepage in deep-sea sediments.</title>
        <authorList>
            <person name="Dong X."/>
            <person name="Hubert C."/>
        </authorList>
    </citation>
    <scope>NUCLEOTIDE SEQUENCE [LARGE SCALE GENOMIC DNA]</scope>
    <source>
        <strain evidence="9">E44_bin7</strain>
    </source>
</reference>
<feature type="region of interest" description="Disordered" evidence="6">
    <location>
        <begin position="213"/>
        <end position="236"/>
    </location>
</feature>
<evidence type="ECO:0000256" key="2">
    <source>
        <dbReference type="ARBA" id="ARBA00022884"/>
    </source>
</evidence>
<accession>A0A523RRC4</accession>
<dbReference type="Pfam" id="PF14693">
    <property type="entry name" value="Ribosomal_TL5_C"/>
    <property type="match status" value="1"/>
</dbReference>
<keyword evidence="2 5" id="KW-0694">RNA-binding</keyword>
<dbReference type="GO" id="GO:0006412">
    <property type="term" value="P:translation"/>
    <property type="evidence" value="ECO:0007669"/>
    <property type="project" value="UniProtKB-UniRule"/>
</dbReference>
<evidence type="ECO:0000313" key="9">
    <source>
        <dbReference type="EMBL" id="TET08335.1"/>
    </source>
</evidence>
<organism evidence="9 10">
    <name type="scientific">Aerophobetes bacterium</name>
    <dbReference type="NCBI Taxonomy" id="2030807"/>
    <lineage>
        <taxon>Bacteria</taxon>
        <taxon>Candidatus Aerophobota</taxon>
    </lineage>
</organism>
<dbReference type="Gene3D" id="2.170.120.20">
    <property type="entry name" value="Ribosomal protein L25, beta domain"/>
    <property type="match status" value="1"/>
</dbReference>
<feature type="domain" description="Large ribosomal subunit protein bL25 beta" evidence="8">
    <location>
        <begin position="106"/>
        <end position="188"/>
    </location>
</feature>
<dbReference type="PANTHER" id="PTHR33284">
    <property type="entry name" value="RIBOSOMAL PROTEIN L25/GLN-TRNA SYNTHETASE, ANTI-CODON-BINDING DOMAIN-CONTAINING PROTEIN"/>
    <property type="match status" value="1"/>
</dbReference>
<dbReference type="HAMAP" id="MF_01334">
    <property type="entry name" value="Ribosomal_bL25_CTC"/>
    <property type="match status" value="1"/>
</dbReference>
<keyword evidence="4 5" id="KW-0687">Ribonucleoprotein</keyword>
<evidence type="ECO:0000256" key="3">
    <source>
        <dbReference type="ARBA" id="ARBA00022980"/>
    </source>
</evidence>
<protein>
    <recommendedName>
        <fullName evidence="5">Large ribosomal subunit protein bL25</fullName>
    </recommendedName>
    <alternativeName>
        <fullName evidence="5">General stress protein CTC</fullName>
    </alternativeName>
</protein>
<feature type="domain" description="Large ribosomal subunit protein bL25 L25" evidence="7">
    <location>
        <begin position="6"/>
        <end position="98"/>
    </location>
</feature>
<dbReference type="Gene3D" id="2.40.240.10">
    <property type="entry name" value="Ribosomal Protein L25, Chain P"/>
    <property type="match status" value="1"/>
</dbReference>
<dbReference type="InterPro" id="IPR029751">
    <property type="entry name" value="Ribosomal_L25_dom"/>
</dbReference>
<comment type="function">
    <text evidence="5">This is one of the proteins that binds to the 5S RNA in the ribosome where it forms part of the central protuberance.</text>
</comment>
<name>A0A523RRC4_UNCAE</name>
<proteinExistence type="inferred from homology"/>
<evidence type="ECO:0000256" key="5">
    <source>
        <dbReference type="HAMAP-Rule" id="MF_01334"/>
    </source>
</evidence>
<evidence type="ECO:0000256" key="1">
    <source>
        <dbReference type="ARBA" id="ARBA00022730"/>
    </source>
</evidence>
<dbReference type="SUPFAM" id="SSF50715">
    <property type="entry name" value="Ribosomal protein L25-like"/>
    <property type="match status" value="1"/>
</dbReference>
<comment type="similarity">
    <text evidence="5">Belongs to the bacterial ribosomal protein bL25 family. CTC subfamily.</text>
</comment>
<dbReference type="GO" id="GO:0003735">
    <property type="term" value="F:structural constituent of ribosome"/>
    <property type="evidence" value="ECO:0007669"/>
    <property type="project" value="InterPro"/>
</dbReference>
<keyword evidence="1 5" id="KW-0699">rRNA-binding</keyword>